<keyword evidence="9" id="KW-0234">DNA repair</keyword>
<keyword evidence="7 14" id="KW-0067">ATP-binding</keyword>
<dbReference type="Gene3D" id="3.90.320.10">
    <property type="match status" value="1"/>
</dbReference>
<dbReference type="Pfam" id="PF13361">
    <property type="entry name" value="UvrD_C"/>
    <property type="match status" value="1"/>
</dbReference>
<evidence type="ECO:0000256" key="2">
    <source>
        <dbReference type="ARBA" id="ARBA00022741"/>
    </source>
</evidence>
<dbReference type="GO" id="GO:0043138">
    <property type="term" value="F:3'-5' DNA helicase activity"/>
    <property type="evidence" value="ECO:0007669"/>
    <property type="project" value="UniProtKB-EC"/>
</dbReference>
<comment type="catalytic activity">
    <reaction evidence="13">
        <text>ATP + H2O = ADP + phosphate + H(+)</text>
        <dbReference type="Rhea" id="RHEA:13065"/>
        <dbReference type="ChEBI" id="CHEBI:15377"/>
        <dbReference type="ChEBI" id="CHEBI:15378"/>
        <dbReference type="ChEBI" id="CHEBI:30616"/>
        <dbReference type="ChEBI" id="CHEBI:43474"/>
        <dbReference type="ChEBI" id="CHEBI:456216"/>
        <dbReference type="EC" id="5.6.2.4"/>
    </reaction>
</comment>
<dbReference type="PANTHER" id="PTHR11070">
    <property type="entry name" value="UVRD / RECB / PCRA DNA HELICASE FAMILY MEMBER"/>
    <property type="match status" value="1"/>
</dbReference>
<dbReference type="GO" id="GO:0003677">
    <property type="term" value="F:DNA binding"/>
    <property type="evidence" value="ECO:0007669"/>
    <property type="project" value="UniProtKB-KW"/>
</dbReference>
<dbReference type="InterPro" id="IPR011335">
    <property type="entry name" value="Restrct_endonuc-II-like"/>
</dbReference>
<evidence type="ECO:0000256" key="7">
    <source>
        <dbReference type="ARBA" id="ARBA00022840"/>
    </source>
</evidence>
<organism evidence="16 17">
    <name type="scientific">Psittacicella gerlachiana</name>
    <dbReference type="NCBI Taxonomy" id="2028574"/>
    <lineage>
        <taxon>Bacteria</taxon>
        <taxon>Pseudomonadati</taxon>
        <taxon>Pseudomonadota</taxon>
        <taxon>Gammaproteobacteria</taxon>
        <taxon>Pasteurellales</taxon>
        <taxon>Psittacicellaceae</taxon>
        <taxon>Psittacicella</taxon>
    </lineage>
</organism>
<keyword evidence="8" id="KW-0238">DNA-binding</keyword>
<dbReference type="RefSeq" id="WP_119534047.1">
    <property type="nucleotide sequence ID" value="NZ_NRJF01000018.1"/>
</dbReference>
<comment type="catalytic activity">
    <reaction evidence="11">
        <text>Couples ATP hydrolysis with the unwinding of duplex DNA by translocating in the 3'-5' direction.</text>
        <dbReference type="EC" id="5.6.2.4"/>
    </reaction>
</comment>
<dbReference type="EMBL" id="NRJF01000018">
    <property type="protein sequence ID" value="RIY38571.1"/>
    <property type="molecule type" value="Genomic_DNA"/>
</dbReference>
<dbReference type="SUPFAM" id="SSF52540">
    <property type="entry name" value="P-loop containing nucleoside triphosphate hydrolases"/>
    <property type="match status" value="1"/>
</dbReference>
<accession>A0A3A1YLY9</accession>
<reference evidence="16 17" key="1">
    <citation type="submission" date="2017-08" db="EMBL/GenBank/DDBJ databases">
        <title>Reclassification of Bisgaard taxon 37 and 44.</title>
        <authorList>
            <person name="Christensen H."/>
        </authorList>
    </citation>
    <scope>NUCLEOTIDE SEQUENCE [LARGE SCALE GENOMIC DNA]</scope>
    <source>
        <strain evidence="16 17">EEAB3T1</strain>
    </source>
</reference>
<sequence length="1385" mass="159626">MHPKNSFDSFTFTLNQTSLIEASAGTGKTYSIVNMFIRLLLNLGETKLTRFYQAKEILLVTFTNNSVNEMQERVIARMRSLQLLIGKLLHLSKTQDLTSEQAFSVLSQEEKLDEFTQRCLEQLCCEDRLTQAYQVLEQELLTNEFSIKTLDKFIGDAIVEIDSELDPDTIRTFPISDLKKLNDRRADIFRMSLSSTLREQIAFIDAQGANGVKVFEELCQLATGNLVSHKHPELPKINVKENYFSDHRIISERYQDSLLTFIVNAIYQNISPEDVAKLYYQYGFNEQTSLFDLYKNAQINTVTQVDLFNQLRIFFTHKVLTKFLHYCFKNKELDLNSKAILLLQKLTLSQNTDYATALEIINNKYRFVFIDEFQDTSPIQFEIIKRLFIEYKQEAEKGLIMIGDPKQAIYAFRGADIFNYFEAQETAVKAPDLNKNYRSSKIFIEACNYLFTANSNFFTLPQIKYQVVEAGNPEKPVLVVRKQDGELEIVNPLNFVVNQEENKLSSEEALVAFIAKLVELGKKHQLFFIEPRHLQAHAQEHLKPIKASDICILTGNNNEVVTLANLLKFRHQIDSDIKGQGGQDDAFILEDLTTCLKAICDPNNQTLVRKYIYSSLSGLTLEKIEQTLVEANLYLEVKQQLKDWQKMWQEQSLTRTLDALIKTNVVFANLKLPQNFAENLWQTFNLLLEMLANPQDQAQTLIQLEDPHFIKEFYDQGKDLLIKSKKTHELNQGQGFQTGDKVMLMTMHKSKGLEFPLVLAYSGKSVRSLKEEVKWNLDSIQPKFANFYNYNDLIEYRYFQDIKQSDTARLLYVAATRAQVAMFYFLNPDLMEAIKEYANLESLNLTPYANQTGISFTSELAPSYLEFSTQAQKQGNTPSLLAFYRQVYTSETALQTFTPKLLEFIPLGTLASMAQEYEIASPIVATTQTSLADLDKFKAQTLHLTPENELKLFPVHPQYTVGLQTLLQQMQKAGTKSLTSTPTPQVNNLTWEQLELLGKSLSSQSLAVRQKLNYLYPQMTTQELKQQLPSYQKRSFSSVNETFLAHLDLEANTAPDLSSLLAQSPAQEQKDTELEIELLDGNEQQEFIDSLEANIVQKLPNFSQYAVDSEQEFILVNRNLPRGSEFGTKVHNFFEVFFEEFAQNDFTLKSFIQRYINFAQVSETLATQRLVGATLEYPLLDLNLLRRSNDLEQAINALPKQGNHENFLYLNTKANKETISTTTEWEFYFNQPQNQEKFRKLIPEFVKILAKHQIISLTADFDLEIDQFNGFIDLIIFTEQEIIVIDYKTNYLGANLEAYRGQLREKMLSSGYILQMYIYLAAVYGHCRQNIFAHNPEQLKEIKFIGMHLFLRGLLYKPQREKYGIFAQMPSHQLLDELSDLIINQ</sequence>
<keyword evidence="4 14" id="KW-0378">Hydrolase</keyword>
<gene>
    <name evidence="16" type="ORF">CKF59_00600</name>
</gene>
<evidence type="ECO:0000259" key="15">
    <source>
        <dbReference type="PROSITE" id="PS51198"/>
    </source>
</evidence>
<evidence type="ECO:0000313" key="17">
    <source>
        <dbReference type="Proteomes" id="UP000265964"/>
    </source>
</evidence>
<feature type="domain" description="UvrD-like helicase ATP-binding" evidence="15">
    <location>
        <begin position="1"/>
        <end position="440"/>
    </location>
</feature>
<keyword evidence="17" id="KW-1185">Reference proteome</keyword>
<dbReference type="InterPro" id="IPR027417">
    <property type="entry name" value="P-loop_NTPase"/>
</dbReference>
<evidence type="ECO:0000256" key="10">
    <source>
        <dbReference type="ARBA" id="ARBA00023235"/>
    </source>
</evidence>
<feature type="binding site" evidence="14">
    <location>
        <begin position="22"/>
        <end position="29"/>
    </location>
    <ligand>
        <name>ATP</name>
        <dbReference type="ChEBI" id="CHEBI:30616"/>
    </ligand>
</feature>
<dbReference type="Gene3D" id="1.10.486.10">
    <property type="entry name" value="PCRA, domain 4"/>
    <property type="match status" value="1"/>
</dbReference>
<keyword evidence="3" id="KW-0227">DNA damage</keyword>
<dbReference type="Proteomes" id="UP000265964">
    <property type="component" value="Unassembled WGS sequence"/>
</dbReference>
<proteinExistence type="predicted"/>
<dbReference type="PROSITE" id="PS51198">
    <property type="entry name" value="UVRD_HELICASE_ATP_BIND"/>
    <property type="match status" value="1"/>
</dbReference>
<comment type="caution">
    <text evidence="16">The sequence shown here is derived from an EMBL/GenBank/DDBJ whole genome shotgun (WGS) entry which is preliminary data.</text>
</comment>
<evidence type="ECO:0000256" key="12">
    <source>
        <dbReference type="ARBA" id="ARBA00034808"/>
    </source>
</evidence>
<protein>
    <recommendedName>
        <fullName evidence="12">DNA 3'-5' helicase</fullName>
        <ecNumber evidence="12">5.6.2.4</ecNumber>
    </recommendedName>
</protein>
<keyword evidence="2 14" id="KW-0547">Nucleotide-binding</keyword>
<evidence type="ECO:0000256" key="8">
    <source>
        <dbReference type="ARBA" id="ARBA00023125"/>
    </source>
</evidence>
<evidence type="ECO:0000256" key="1">
    <source>
        <dbReference type="ARBA" id="ARBA00022722"/>
    </source>
</evidence>
<keyword evidence="1" id="KW-0540">Nuclease</keyword>
<dbReference type="GO" id="GO:0000725">
    <property type="term" value="P:recombinational repair"/>
    <property type="evidence" value="ECO:0007669"/>
    <property type="project" value="TreeGrafter"/>
</dbReference>
<dbReference type="Gene3D" id="3.40.50.300">
    <property type="entry name" value="P-loop containing nucleotide triphosphate hydrolases"/>
    <property type="match status" value="3"/>
</dbReference>
<dbReference type="GO" id="GO:0004527">
    <property type="term" value="F:exonuclease activity"/>
    <property type="evidence" value="ECO:0007669"/>
    <property type="project" value="UniProtKB-KW"/>
</dbReference>
<dbReference type="PANTHER" id="PTHR11070:SF23">
    <property type="entry name" value="RECBCD ENZYME SUBUNIT RECB"/>
    <property type="match status" value="1"/>
</dbReference>
<keyword evidence="5 14" id="KW-0347">Helicase</keyword>
<evidence type="ECO:0000256" key="14">
    <source>
        <dbReference type="PROSITE-ProRule" id="PRU00560"/>
    </source>
</evidence>
<dbReference type="InterPro" id="IPR011604">
    <property type="entry name" value="PDDEXK-like_dom_sf"/>
</dbReference>
<dbReference type="Pfam" id="PF00580">
    <property type="entry name" value="UvrD-helicase"/>
    <property type="match status" value="1"/>
</dbReference>
<dbReference type="SUPFAM" id="SSF52980">
    <property type="entry name" value="Restriction endonuclease-like"/>
    <property type="match status" value="1"/>
</dbReference>
<dbReference type="GO" id="GO:0009338">
    <property type="term" value="C:exodeoxyribonuclease V complex"/>
    <property type="evidence" value="ECO:0007669"/>
    <property type="project" value="TreeGrafter"/>
</dbReference>
<evidence type="ECO:0000256" key="9">
    <source>
        <dbReference type="ARBA" id="ARBA00023204"/>
    </source>
</evidence>
<evidence type="ECO:0000256" key="13">
    <source>
        <dbReference type="ARBA" id="ARBA00048988"/>
    </source>
</evidence>
<evidence type="ECO:0000256" key="3">
    <source>
        <dbReference type="ARBA" id="ARBA00022763"/>
    </source>
</evidence>
<dbReference type="EC" id="5.6.2.4" evidence="12"/>
<evidence type="ECO:0000256" key="11">
    <source>
        <dbReference type="ARBA" id="ARBA00034617"/>
    </source>
</evidence>
<evidence type="ECO:0000256" key="6">
    <source>
        <dbReference type="ARBA" id="ARBA00022839"/>
    </source>
</evidence>
<name>A0A3A1YLY9_9GAMM</name>
<dbReference type="InterPro" id="IPR000212">
    <property type="entry name" value="DNA_helicase_UvrD/REP"/>
</dbReference>
<dbReference type="OrthoDB" id="9810135at2"/>
<evidence type="ECO:0000256" key="5">
    <source>
        <dbReference type="ARBA" id="ARBA00022806"/>
    </source>
</evidence>
<dbReference type="InterPro" id="IPR014017">
    <property type="entry name" value="DNA_helicase_UvrD-like_C"/>
</dbReference>
<dbReference type="GO" id="GO:0005829">
    <property type="term" value="C:cytosol"/>
    <property type="evidence" value="ECO:0007669"/>
    <property type="project" value="TreeGrafter"/>
</dbReference>
<dbReference type="InterPro" id="IPR014016">
    <property type="entry name" value="UvrD-like_ATP-bd"/>
</dbReference>
<keyword evidence="10" id="KW-0413">Isomerase</keyword>
<dbReference type="Gene3D" id="1.10.3170.10">
    <property type="entry name" value="Recbcd, chain B, domain 2"/>
    <property type="match status" value="1"/>
</dbReference>
<keyword evidence="6" id="KW-0269">Exonuclease</keyword>
<evidence type="ECO:0000313" key="16">
    <source>
        <dbReference type="EMBL" id="RIY38571.1"/>
    </source>
</evidence>
<evidence type="ECO:0000256" key="4">
    <source>
        <dbReference type="ARBA" id="ARBA00022801"/>
    </source>
</evidence>
<dbReference type="GO" id="GO:0005524">
    <property type="term" value="F:ATP binding"/>
    <property type="evidence" value="ECO:0007669"/>
    <property type="project" value="UniProtKB-UniRule"/>
</dbReference>